<dbReference type="Pfam" id="PF09335">
    <property type="entry name" value="VTT_dom"/>
    <property type="match status" value="1"/>
</dbReference>
<name>A0ABW2LCR5_9BACT</name>
<dbReference type="Proteomes" id="UP001596472">
    <property type="component" value="Unassembled WGS sequence"/>
</dbReference>
<comment type="similarity">
    <text evidence="6">Belongs to the TVP38/TMEM64 family.</text>
</comment>
<keyword evidence="9" id="KW-1185">Reference proteome</keyword>
<keyword evidence="4 6" id="KW-1133">Transmembrane helix</keyword>
<comment type="subcellular location">
    <subcellularLocation>
        <location evidence="1 6">Cell membrane</location>
        <topology evidence="1 6">Multi-pass membrane protein</topology>
    </subcellularLocation>
</comment>
<feature type="transmembrane region" description="Helical" evidence="6">
    <location>
        <begin position="157"/>
        <end position="176"/>
    </location>
</feature>
<gene>
    <name evidence="8" type="ORF">ACFQY0_19930</name>
</gene>
<keyword evidence="5 6" id="KW-0472">Membrane</keyword>
<dbReference type="EMBL" id="JBHTBS010000017">
    <property type="protein sequence ID" value="MFC7339473.1"/>
    <property type="molecule type" value="Genomic_DNA"/>
</dbReference>
<protein>
    <recommendedName>
        <fullName evidence="6">TVP38/TMEM64 family membrane protein</fullName>
    </recommendedName>
</protein>
<proteinExistence type="inferred from homology"/>
<dbReference type="PANTHER" id="PTHR12677">
    <property type="entry name" value="GOLGI APPARATUS MEMBRANE PROTEIN TVP38-RELATED"/>
    <property type="match status" value="1"/>
</dbReference>
<evidence type="ECO:0000313" key="8">
    <source>
        <dbReference type="EMBL" id="MFC7339473.1"/>
    </source>
</evidence>
<reference evidence="9" key="1">
    <citation type="journal article" date="2019" name="Int. J. Syst. Evol. Microbiol.">
        <title>The Global Catalogue of Microorganisms (GCM) 10K type strain sequencing project: providing services to taxonomists for standard genome sequencing and annotation.</title>
        <authorList>
            <consortium name="The Broad Institute Genomics Platform"/>
            <consortium name="The Broad Institute Genome Sequencing Center for Infectious Disease"/>
            <person name="Wu L."/>
            <person name="Ma J."/>
        </authorList>
    </citation>
    <scope>NUCLEOTIDE SEQUENCE [LARGE SCALE GENOMIC DNA]</scope>
    <source>
        <strain evidence="9">CGMCC 4.1467</strain>
    </source>
</reference>
<dbReference type="RefSeq" id="WP_379716357.1">
    <property type="nucleotide sequence ID" value="NZ_JBHTBS010000017.1"/>
</dbReference>
<feature type="domain" description="VTT" evidence="7">
    <location>
        <begin position="61"/>
        <end position="176"/>
    </location>
</feature>
<feature type="transmembrane region" description="Helical" evidence="6">
    <location>
        <begin position="46"/>
        <end position="74"/>
    </location>
</feature>
<keyword evidence="3 6" id="KW-0812">Transmembrane</keyword>
<evidence type="ECO:0000259" key="7">
    <source>
        <dbReference type="Pfam" id="PF09335"/>
    </source>
</evidence>
<evidence type="ECO:0000256" key="2">
    <source>
        <dbReference type="ARBA" id="ARBA00022475"/>
    </source>
</evidence>
<sequence length="224" mass="23887">MRLLGWFVMVSLVMLGIWLGFGSAWEERFSLSGAVAWLESSGSWAWLAGIGLLVSDVLLPVPGTVVMSALGWIYGPMVGGLFAAMGSICAGLVAYAVCRAMGERVARRILGDLDFDNGRMLFGRGGAWMVALSRALPILPEAIACTAGLVGMPFGRFFGALVCGSVPMGFLFAWIGGEGRDAPGWALGFSLVVPAILWGLARILFFRSKFGDGKKEEIDSPEDR</sequence>
<feature type="transmembrane region" description="Helical" evidence="6">
    <location>
        <begin position="6"/>
        <end position="25"/>
    </location>
</feature>
<comment type="caution">
    <text evidence="8">The sequence shown here is derived from an EMBL/GenBank/DDBJ whole genome shotgun (WGS) entry which is preliminary data.</text>
</comment>
<organism evidence="8 9">
    <name type="scientific">Haloferula chungangensis</name>
    <dbReference type="NCBI Taxonomy" id="1048331"/>
    <lineage>
        <taxon>Bacteria</taxon>
        <taxon>Pseudomonadati</taxon>
        <taxon>Verrucomicrobiota</taxon>
        <taxon>Verrucomicrobiia</taxon>
        <taxon>Verrucomicrobiales</taxon>
        <taxon>Verrucomicrobiaceae</taxon>
        <taxon>Haloferula</taxon>
    </lineage>
</organism>
<evidence type="ECO:0000256" key="6">
    <source>
        <dbReference type="RuleBase" id="RU366058"/>
    </source>
</evidence>
<keyword evidence="2 6" id="KW-1003">Cell membrane</keyword>
<evidence type="ECO:0000256" key="3">
    <source>
        <dbReference type="ARBA" id="ARBA00022692"/>
    </source>
</evidence>
<evidence type="ECO:0000313" key="9">
    <source>
        <dbReference type="Proteomes" id="UP001596472"/>
    </source>
</evidence>
<dbReference type="InterPro" id="IPR015414">
    <property type="entry name" value="TMEM64"/>
</dbReference>
<evidence type="ECO:0000256" key="1">
    <source>
        <dbReference type="ARBA" id="ARBA00004651"/>
    </source>
</evidence>
<feature type="transmembrane region" description="Helical" evidence="6">
    <location>
        <begin position="80"/>
        <end position="98"/>
    </location>
</feature>
<accession>A0ABW2LCR5</accession>
<dbReference type="PANTHER" id="PTHR12677:SF59">
    <property type="entry name" value="GOLGI APPARATUS MEMBRANE PROTEIN TVP38-RELATED"/>
    <property type="match status" value="1"/>
</dbReference>
<feature type="transmembrane region" description="Helical" evidence="6">
    <location>
        <begin position="182"/>
        <end position="205"/>
    </location>
</feature>
<evidence type="ECO:0000256" key="4">
    <source>
        <dbReference type="ARBA" id="ARBA00022989"/>
    </source>
</evidence>
<dbReference type="InterPro" id="IPR032816">
    <property type="entry name" value="VTT_dom"/>
</dbReference>
<evidence type="ECO:0000256" key="5">
    <source>
        <dbReference type="ARBA" id="ARBA00023136"/>
    </source>
</evidence>